<proteinExistence type="predicted"/>
<evidence type="ECO:0000256" key="2">
    <source>
        <dbReference type="SAM" id="SignalP"/>
    </source>
</evidence>
<dbReference type="RefSeq" id="WP_143535058.1">
    <property type="nucleotide sequence ID" value="NZ_FWFK01000002.1"/>
</dbReference>
<sequence length="149" mass="14900">MTRSKLALVLAGTVALGGTSALAQDAMSEDVSCADLRLMDSEEQVEMFGDEMNIAAINQYCAENPDGLATDAMAEAPDEEDALEEQSTFSDGDIGGGTVASDPVGEPGAVVGSEGSDVTGGAGQPNPTTPSNGTAASPESELEGPDTGD</sequence>
<evidence type="ECO:0000313" key="3">
    <source>
        <dbReference type="EMBL" id="SLN28828.1"/>
    </source>
</evidence>
<dbReference type="AlphaFoldDB" id="A0A1X6YR43"/>
<dbReference type="EMBL" id="FWFK01000002">
    <property type="protein sequence ID" value="SLN28828.1"/>
    <property type="molecule type" value="Genomic_DNA"/>
</dbReference>
<evidence type="ECO:0000256" key="1">
    <source>
        <dbReference type="SAM" id="MobiDB-lite"/>
    </source>
</evidence>
<reference evidence="3 4" key="1">
    <citation type="submission" date="2017-03" db="EMBL/GenBank/DDBJ databases">
        <authorList>
            <person name="Afonso C.L."/>
            <person name="Miller P.J."/>
            <person name="Scott M.A."/>
            <person name="Spackman E."/>
            <person name="Goraichik I."/>
            <person name="Dimitrov K.M."/>
            <person name="Suarez D.L."/>
            <person name="Swayne D.E."/>
        </authorList>
    </citation>
    <scope>NUCLEOTIDE SEQUENCE [LARGE SCALE GENOMIC DNA]</scope>
    <source>
        <strain evidence="3 4">CECT 8625</strain>
    </source>
</reference>
<feature type="compositionally biased region" description="Polar residues" evidence="1">
    <location>
        <begin position="125"/>
        <end position="137"/>
    </location>
</feature>
<feature type="signal peptide" evidence="2">
    <location>
        <begin position="1"/>
        <end position="23"/>
    </location>
</feature>
<gene>
    <name evidence="3" type="ORF">ROJ8625_01228</name>
</gene>
<keyword evidence="2" id="KW-0732">Signal</keyword>
<organism evidence="3 4">
    <name type="scientific">Roseivivax jejudonensis</name>
    <dbReference type="NCBI Taxonomy" id="1529041"/>
    <lineage>
        <taxon>Bacteria</taxon>
        <taxon>Pseudomonadati</taxon>
        <taxon>Pseudomonadota</taxon>
        <taxon>Alphaproteobacteria</taxon>
        <taxon>Rhodobacterales</taxon>
        <taxon>Roseobacteraceae</taxon>
        <taxon>Roseivivax</taxon>
    </lineage>
</organism>
<feature type="chain" id="PRO_5012507678" evidence="2">
    <location>
        <begin position="24"/>
        <end position="149"/>
    </location>
</feature>
<feature type="region of interest" description="Disordered" evidence="1">
    <location>
        <begin position="76"/>
        <end position="149"/>
    </location>
</feature>
<name>A0A1X6YR43_9RHOB</name>
<dbReference type="Proteomes" id="UP000193570">
    <property type="component" value="Unassembled WGS sequence"/>
</dbReference>
<evidence type="ECO:0000313" key="4">
    <source>
        <dbReference type="Proteomes" id="UP000193570"/>
    </source>
</evidence>
<protein>
    <submittedName>
        <fullName evidence="3">Uncharacterized protein</fullName>
    </submittedName>
</protein>
<accession>A0A1X6YR43</accession>
<feature type="compositionally biased region" description="Acidic residues" evidence="1">
    <location>
        <begin position="140"/>
        <end position="149"/>
    </location>
</feature>
<keyword evidence="4" id="KW-1185">Reference proteome</keyword>